<feature type="region of interest" description="Disordered" evidence="4">
    <location>
        <begin position="441"/>
        <end position="461"/>
    </location>
</feature>
<evidence type="ECO:0000313" key="7">
    <source>
        <dbReference type="Proteomes" id="UP001347796"/>
    </source>
</evidence>
<dbReference type="GO" id="GO:0008270">
    <property type="term" value="F:zinc ion binding"/>
    <property type="evidence" value="ECO:0007669"/>
    <property type="project" value="InterPro"/>
</dbReference>
<name>A0AAN8IV85_PATCE</name>
<feature type="compositionally biased region" description="Basic and acidic residues" evidence="4">
    <location>
        <begin position="814"/>
        <end position="825"/>
    </location>
</feature>
<evidence type="ECO:0000256" key="2">
    <source>
        <dbReference type="ARBA" id="ARBA00005988"/>
    </source>
</evidence>
<dbReference type="EMBL" id="JAZGQO010000040">
    <property type="protein sequence ID" value="KAK6165002.1"/>
    <property type="molecule type" value="Genomic_DNA"/>
</dbReference>
<reference evidence="6 7" key="1">
    <citation type="submission" date="2024-01" db="EMBL/GenBank/DDBJ databases">
        <title>The genome of the rayed Mediterranean limpet Patella caerulea (Linnaeus, 1758).</title>
        <authorList>
            <person name="Anh-Thu Weber A."/>
            <person name="Halstead-Nussloch G."/>
        </authorList>
    </citation>
    <scope>NUCLEOTIDE SEQUENCE [LARGE SCALE GENOMIC DNA]</scope>
    <source>
        <strain evidence="6">AATW-2023a</strain>
        <tissue evidence="6">Whole specimen</tissue>
    </source>
</reference>
<feature type="region of interest" description="Disordered" evidence="4">
    <location>
        <begin position="991"/>
        <end position="1049"/>
    </location>
</feature>
<protein>
    <recommendedName>
        <fullName evidence="5">Peptidase M14 domain-containing protein</fullName>
    </recommendedName>
</protein>
<comment type="caution">
    <text evidence="6">The sequence shown here is derived from an EMBL/GenBank/DDBJ whole genome shotgun (WGS) entry which is preliminary data.</text>
</comment>
<feature type="compositionally biased region" description="Polar residues" evidence="4">
    <location>
        <begin position="826"/>
        <end position="836"/>
    </location>
</feature>
<dbReference type="Proteomes" id="UP001347796">
    <property type="component" value="Unassembled WGS sequence"/>
</dbReference>
<feature type="region of interest" description="Disordered" evidence="4">
    <location>
        <begin position="729"/>
        <end position="763"/>
    </location>
</feature>
<dbReference type="SUPFAM" id="SSF53187">
    <property type="entry name" value="Zn-dependent exopeptidases"/>
    <property type="match status" value="2"/>
</dbReference>
<evidence type="ECO:0000313" key="6">
    <source>
        <dbReference type="EMBL" id="KAK6165002.1"/>
    </source>
</evidence>
<feature type="compositionally biased region" description="Polar residues" evidence="4">
    <location>
        <begin position="793"/>
        <end position="813"/>
    </location>
</feature>
<feature type="region of interest" description="Disordered" evidence="4">
    <location>
        <begin position="516"/>
        <end position="538"/>
    </location>
</feature>
<feature type="active site" description="Proton donor/acceptor" evidence="3">
    <location>
        <position position="646"/>
    </location>
</feature>
<proteinExistence type="inferred from homology"/>
<feature type="compositionally biased region" description="Polar residues" evidence="4">
    <location>
        <begin position="1012"/>
        <end position="1027"/>
    </location>
</feature>
<evidence type="ECO:0000256" key="1">
    <source>
        <dbReference type="ARBA" id="ARBA00001947"/>
    </source>
</evidence>
<dbReference type="PANTHER" id="PTHR12756:SF12">
    <property type="entry name" value="CYTOSOLIC CARBOXYPEPTIDASE-LIKE PROTEIN 5"/>
    <property type="match status" value="1"/>
</dbReference>
<feature type="domain" description="Peptidase M14" evidence="5">
    <location>
        <begin position="153"/>
        <end position="700"/>
    </location>
</feature>
<feature type="compositionally biased region" description="Polar residues" evidence="4">
    <location>
        <begin position="741"/>
        <end position="761"/>
    </location>
</feature>
<dbReference type="Gene3D" id="3.40.630.10">
    <property type="entry name" value="Zn peptidases"/>
    <property type="match status" value="2"/>
</dbReference>
<gene>
    <name evidence="6" type="ORF">SNE40_023750</name>
</gene>
<sequence>MEFRFGNLLFTSKFDSANLAQVEKTRKEEDDTTGNFTVPGLDVIRPDYEYNVWTKPDCGGTEHENGNRSWFYFGIRGWIPNKVIKINIMNLNRQGKLYSQGHSPFTRTLPGKPKWERIRDRPSYEVVEGQFILSFTYRFPETKGATTYFAFCFPWSYTECQNQMNELDTKFNHCKNFNSNTAPDSLYYHRELLCLSLDKLRVDLITISSCHGMMGESEQCFDKHLFPDRDKPRCKKFKGKKVYFLSSRVHPGETPASFVYNGFLEFLLRENDPRAQQLRRQYVFKLIPLLNPDGVMRGHYRTDSRGVNLNRVYLDPSPVLHPSIYAAKSLLVYHHVYNRTVREGNTHNISVVFPTNEVSSNQSPQSSSRTLKAKSVCSSHGSQISIPEKIANAVIILSPHCSSQTKTKDTNLPNNTNHSNIITSSYQIIERLNLADLDCTDSSVSDSGLPPDTLNNKSTSRVSSSCTSVLSYLDATKGNGRKVNSELRLRLSELTMSEDYRGDSVCTDKLSDSDGNCNNENIGNEGSEDEDSVPSSNNAAHLCNPQLLSISPSDSGVAFYVDLHGHASKRGAFIYGNYLENEDMQVENMLFPKLISLNTAHFDFTGCNFSERNMYTKDKRDGMSKEGSGRVSTLKAIGIIHSYTLECNYNTGRMVNPVPPAQNDDGRATPPPLAGFPPKYTQAHYEEIGRALAIAALDMIKSNPWSRVGSSENSSLQGVRESVRRYLRSIRGGPSGGKNGFNRQTSRNGSVGSINQNNNRQVKGKITEIISNNKSSRRLSTDISSAPVRRLSTDGTNYTQNRNPGVKASVQSATRKELAPVKESIRGNQSRRQMNLPTCGAKTASTSSAPVALIMTRTQQNQTFNQCASADITLHKDTENDDHKINSLLTLANKKQGPATKLPLPTGNSPLHLLAPANIDVNSSSKPSSYTIQKNRNGSGSRWALEDAMFHNDCNLMTTRSGAPSSGHSGKRFIQFSANSLHRVPISSALSSSSSSTMRVNSGHHSGVSPVISAQSTTDDFIQSGETPKQHKRPSHLKRKPGIQSPKFGVRVNGIYNNLRNEIDRKPRHRRRKSQRRLSFLSPTDDEIIQDICIPANTISGNAVNLTPRHIASSFNPPSSSQFHNQISSQTQINQQKLLPVHQTNDHNNMWRRNKLNVFWMEF</sequence>
<accession>A0AAN8IV85</accession>
<dbReference type="GO" id="GO:0004181">
    <property type="term" value="F:metallocarboxypeptidase activity"/>
    <property type="evidence" value="ECO:0007669"/>
    <property type="project" value="InterPro"/>
</dbReference>
<comment type="similarity">
    <text evidence="2 3">Belongs to the peptidase M14 family.</text>
</comment>
<comment type="cofactor">
    <cofactor evidence="1">
        <name>Zn(2+)</name>
        <dbReference type="ChEBI" id="CHEBI:29105"/>
    </cofactor>
</comment>
<keyword evidence="7" id="KW-1185">Reference proteome</keyword>
<organism evidence="6 7">
    <name type="scientific">Patella caerulea</name>
    <name type="common">Rayed Mediterranean limpet</name>
    <dbReference type="NCBI Taxonomy" id="87958"/>
    <lineage>
        <taxon>Eukaryota</taxon>
        <taxon>Metazoa</taxon>
        <taxon>Spiralia</taxon>
        <taxon>Lophotrochozoa</taxon>
        <taxon>Mollusca</taxon>
        <taxon>Gastropoda</taxon>
        <taxon>Patellogastropoda</taxon>
        <taxon>Patelloidea</taxon>
        <taxon>Patellidae</taxon>
        <taxon>Patella</taxon>
    </lineage>
</organism>
<feature type="compositionally biased region" description="Basic residues" evidence="4">
    <location>
        <begin position="1030"/>
        <end position="1041"/>
    </location>
</feature>
<evidence type="ECO:0000259" key="5">
    <source>
        <dbReference type="PROSITE" id="PS52035"/>
    </source>
</evidence>
<dbReference type="AlphaFoldDB" id="A0AAN8IV85"/>
<dbReference type="GO" id="GO:0006508">
    <property type="term" value="P:proteolysis"/>
    <property type="evidence" value="ECO:0007669"/>
    <property type="project" value="InterPro"/>
</dbReference>
<dbReference type="InterPro" id="IPR000834">
    <property type="entry name" value="Peptidase_M14"/>
</dbReference>
<feature type="compositionally biased region" description="Low complexity" evidence="4">
    <location>
        <begin position="516"/>
        <end position="525"/>
    </location>
</feature>
<feature type="region of interest" description="Disordered" evidence="4">
    <location>
        <begin position="789"/>
        <end position="844"/>
    </location>
</feature>
<evidence type="ECO:0000256" key="4">
    <source>
        <dbReference type="SAM" id="MobiDB-lite"/>
    </source>
</evidence>
<dbReference type="InterPro" id="IPR050821">
    <property type="entry name" value="Cytosolic_carboxypeptidase"/>
</dbReference>
<dbReference type="Gene3D" id="2.60.40.3120">
    <property type="match status" value="1"/>
</dbReference>
<evidence type="ECO:0000256" key="3">
    <source>
        <dbReference type="PROSITE-ProRule" id="PRU01379"/>
    </source>
</evidence>
<dbReference type="Pfam" id="PF00246">
    <property type="entry name" value="Peptidase_M14"/>
    <property type="match status" value="1"/>
</dbReference>
<dbReference type="PANTHER" id="PTHR12756">
    <property type="entry name" value="CYTOSOLIC CARBOXYPEPTIDASE"/>
    <property type="match status" value="1"/>
</dbReference>
<dbReference type="PROSITE" id="PS52035">
    <property type="entry name" value="PEPTIDASE_M14"/>
    <property type="match status" value="1"/>
</dbReference>